<organism evidence="4 5">
    <name type="scientific">Lysobacter antibioticus</name>
    <dbReference type="NCBI Taxonomy" id="84531"/>
    <lineage>
        <taxon>Bacteria</taxon>
        <taxon>Pseudomonadati</taxon>
        <taxon>Pseudomonadota</taxon>
        <taxon>Gammaproteobacteria</taxon>
        <taxon>Lysobacterales</taxon>
        <taxon>Lysobacteraceae</taxon>
        <taxon>Lysobacter</taxon>
    </lineage>
</organism>
<dbReference type="Pfam" id="PF01345">
    <property type="entry name" value="DUF11"/>
    <property type="match status" value="1"/>
</dbReference>
<dbReference type="Pfam" id="PF20674">
    <property type="entry name" value="SpaA_3"/>
    <property type="match status" value="1"/>
</dbReference>
<protein>
    <submittedName>
        <fullName evidence="4">Uncharacterized protein</fullName>
    </submittedName>
</protein>
<keyword evidence="1" id="KW-0732">Signal</keyword>
<evidence type="ECO:0000259" key="3">
    <source>
        <dbReference type="Pfam" id="PF20674"/>
    </source>
</evidence>
<evidence type="ECO:0000313" key="5">
    <source>
        <dbReference type="Proteomes" id="UP000060787"/>
    </source>
</evidence>
<feature type="domain" description="SpaA-like prealbumin fold" evidence="3">
    <location>
        <begin position="497"/>
        <end position="607"/>
    </location>
</feature>
<evidence type="ECO:0000313" key="4">
    <source>
        <dbReference type="EMBL" id="ALN79928.1"/>
    </source>
</evidence>
<accession>A0A0S2F8N9</accession>
<dbReference type="STRING" id="84531.LA76x_1776"/>
<dbReference type="Proteomes" id="UP000060787">
    <property type="component" value="Chromosome"/>
</dbReference>
<feature type="chain" id="PRO_5006596944" evidence="1">
    <location>
        <begin position="25"/>
        <end position="715"/>
    </location>
</feature>
<feature type="domain" description="DUF11" evidence="2">
    <location>
        <begin position="628"/>
        <end position="714"/>
    </location>
</feature>
<evidence type="ECO:0000259" key="2">
    <source>
        <dbReference type="Pfam" id="PF01345"/>
    </source>
</evidence>
<dbReference type="InterPro" id="IPR048834">
    <property type="entry name" value="SpaA_pre-album"/>
</dbReference>
<reference evidence="4 5" key="1">
    <citation type="journal article" date="2015" name="BMC Genomics">
        <title>Comparative genomics and metabolic profiling of the genus Lysobacter.</title>
        <authorList>
            <person name="de Bruijn I."/>
            <person name="Cheng X."/>
            <person name="de Jager V."/>
            <person name="Exposito R.G."/>
            <person name="Watrous J."/>
            <person name="Patel N."/>
            <person name="Postma J."/>
            <person name="Dorrestein P.C."/>
            <person name="Kobayashi D."/>
            <person name="Raaijmakers J.M."/>
        </authorList>
    </citation>
    <scope>NUCLEOTIDE SEQUENCE [LARGE SCALE GENOMIC DNA]</scope>
    <source>
        <strain evidence="4 5">76</strain>
    </source>
</reference>
<name>A0A0S2F8N9_LYSAN</name>
<evidence type="ECO:0000256" key="1">
    <source>
        <dbReference type="SAM" id="SignalP"/>
    </source>
</evidence>
<dbReference type="RefSeq" id="WP_057917388.1">
    <property type="nucleotide sequence ID" value="NZ_CP011129.1"/>
</dbReference>
<gene>
    <name evidence="4" type="ORF">LA76x_1776</name>
</gene>
<dbReference type="AlphaFoldDB" id="A0A0S2F8N9"/>
<dbReference type="PATRIC" id="fig|84531.8.peg.1801"/>
<dbReference type="InterPro" id="IPR001434">
    <property type="entry name" value="OmcB-like_DUF11"/>
</dbReference>
<dbReference type="EMBL" id="CP011129">
    <property type="protein sequence ID" value="ALN79928.1"/>
    <property type="molecule type" value="Genomic_DNA"/>
</dbReference>
<dbReference type="KEGG" id="lab:LA76x_1776"/>
<keyword evidence="5" id="KW-1185">Reference proteome</keyword>
<feature type="signal peptide" evidence="1">
    <location>
        <begin position="1"/>
        <end position="24"/>
    </location>
</feature>
<sequence>MSAKLWIPLCLLALTAAGTGTAHAQAGIGVQAGASPTGTIGTNKGDVGSGALQCQAGTIVRGGYHRDKSMSAGISSTRGMTNRVGLYCGGITTNGVTVSVVNRNPNGTPDVLSGTYAEPGTEVTNYCPSNQLVHQLGGWDREWSSGQYPPWSSSLNLVCRPLTLDASSWVRMTTGASTSVEVGVRETMAGQPAHVARGPFCSNTSTTLVSGLYMQAGGEGYDGINVYCGSLLQARHSAILSFTDFAWNQTRGGSGWLVNLTQGTSLLDNGAGTTGAGRTPHANAAANLSTVQTASEIYVLPGSNYRAAISQRPSGIAANTFVTSGTCLTGIALLNEQDQSCTLDVAGLPDIAVTLTTPAPAYSNYGQLQNIVLTATNLGPGATDGNDGFTVVATLPAGWTAGTLPANCTANGANTVVTCALNPTPLAAAASPGANGGTVSFTIPVTVNSPTVSGTYTANAALGRIVPDGDADPTNNDFNTANDTASGPLVFQKQPILRLRKTLPLGRFVDADQFTLSIAGPGGPATATTTGDGNTATGEALLATGSIGSTYTLSETGAAGANLANYTTSYTCTNARAGGQTPSGNGSSFNLTPVAGDDLTCTLSNTRAPLADLVITKTNTPGSGPNDQSGDTVARGATTLYSIVVTNNGPDAVNGAVLRDPIASRSNLNCTTPPACNGSACPVTPISLATLDTGVPLGALANGASVTVSLSCTVN</sequence>
<proteinExistence type="predicted"/>